<dbReference type="WBParaSite" id="nRc.2.0.1.t05998-RA">
    <property type="protein sequence ID" value="nRc.2.0.1.t05998-RA"/>
    <property type="gene ID" value="nRc.2.0.1.g05998"/>
</dbReference>
<name>A0A915HX47_ROMCU</name>
<dbReference type="AlphaFoldDB" id="A0A915HX47"/>
<sequence length="144" mass="15932">MCLLRNSSKPGLLLYPSKFSTQSKLLVSSTTFPHVFPHFAIFAQSAKAALSKISEPSSINESQILCTALFGKQVANRVKNHCMLKTFTNGGSNSLSKRKLIAHNNLSNLALFKDLLVIWLVVCWSSGPLRKKLKTVITLDNVDR</sequence>
<reference evidence="2" key="1">
    <citation type="submission" date="2022-11" db="UniProtKB">
        <authorList>
            <consortium name="WormBaseParasite"/>
        </authorList>
    </citation>
    <scope>IDENTIFICATION</scope>
</reference>
<organism evidence="1 2">
    <name type="scientific">Romanomermis culicivorax</name>
    <name type="common">Nematode worm</name>
    <dbReference type="NCBI Taxonomy" id="13658"/>
    <lineage>
        <taxon>Eukaryota</taxon>
        <taxon>Metazoa</taxon>
        <taxon>Ecdysozoa</taxon>
        <taxon>Nematoda</taxon>
        <taxon>Enoplea</taxon>
        <taxon>Dorylaimia</taxon>
        <taxon>Mermithida</taxon>
        <taxon>Mermithoidea</taxon>
        <taxon>Mermithidae</taxon>
        <taxon>Romanomermis</taxon>
    </lineage>
</organism>
<dbReference type="Proteomes" id="UP000887565">
    <property type="component" value="Unplaced"/>
</dbReference>
<evidence type="ECO:0000313" key="1">
    <source>
        <dbReference type="Proteomes" id="UP000887565"/>
    </source>
</evidence>
<accession>A0A915HX47</accession>
<keyword evidence="1" id="KW-1185">Reference proteome</keyword>
<protein>
    <submittedName>
        <fullName evidence="2">Uncharacterized protein</fullName>
    </submittedName>
</protein>
<proteinExistence type="predicted"/>
<evidence type="ECO:0000313" key="2">
    <source>
        <dbReference type="WBParaSite" id="nRc.2.0.1.t05998-RA"/>
    </source>
</evidence>